<organism evidence="2 3">
    <name type="scientific">Chlamydia ibidis 10-1398/6</name>
    <dbReference type="NCBI Taxonomy" id="1046581"/>
    <lineage>
        <taxon>Bacteria</taxon>
        <taxon>Pseudomonadati</taxon>
        <taxon>Chlamydiota</taxon>
        <taxon>Chlamydiia</taxon>
        <taxon>Chlamydiales</taxon>
        <taxon>Chlamydiaceae</taxon>
        <taxon>Chlamydia/Chlamydophila group</taxon>
        <taxon>Chlamydia</taxon>
    </lineage>
</organism>
<keyword evidence="3" id="KW-1185">Reference proteome</keyword>
<proteinExistence type="predicted"/>
<keyword evidence="1" id="KW-0812">Transmembrane</keyword>
<evidence type="ECO:0000313" key="3">
    <source>
        <dbReference type="Proteomes" id="UP000016064"/>
    </source>
</evidence>
<keyword evidence="1" id="KW-1133">Transmembrane helix</keyword>
<reference evidence="2 3" key="1">
    <citation type="submission" date="2013-07" db="EMBL/GenBank/DDBJ databases">
        <title>Isolation of a new Chlamydia species from the feral Sacred Ibis (Threskiornis aethiopicus): Chlamydia ibidis.</title>
        <authorList>
            <person name="Vorimore F."/>
            <person name="Hsia R.-C."/>
            <person name="Huot-Creasy H."/>
            <person name="Bastian S."/>
            <person name="Deruyter L."/>
            <person name="Passet A."/>
            <person name="Sachse K."/>
            <person name="Bavoil P."/>
            <person name="Myers G."/>
            <person name="Laroucau K."/>
        </authorList>
    </citation>
    <scope>NUCLEOTIDE SEQUENCE [LARGE SCALE GENOMIC DNA]</scope>
    <source>
        <strain evidence="2 3">10-1398/6</strain>
    </source>
</reference>
<evidence type="ECO:0000313" key="2">
    <source>
        <dbReference type="EMBL" id="EQM62908.1"/>
    </source>
</evidence>
<accession>A0ABN0N001</accession>
<gene>
    <name evidence="2" type="ORF">H359_0216</name>
</gene>
<feature type="transmembrane region" description="Helical" evidence="1">
    <location>
        <begin position="18"/>
        <end position="40"/>
    </location>
</feature>
<evidence type="ECO:0000256" key="1">
    <source>
        <dbReference type="SAM" id="Phobius"/>
    </source>
</evidence>
<dbReference type="Proteomes" id="UP000016064">
    <property type="component" value="Unassembled WGS sequence"/>
</dbReference>
<name>A0ABN0N001_9CHLA</name>
<sequence length="57" mass="6853">MFFSERSREFFQILIAQYFFRCFSLTLLFGQLCAVGLLLLNSMKNFFIRDIGKRDFL</sequence>
<protein>
    <submittedName>
        <fullName evidence="2">Uncharacterized protein</fullName>
    </submittedName>
</protein>
<dbReference type="EMBL" id="APJW01000001">
    <property type="protein sequence ID" value="EQM62908.1"/>
    <property type="molecule type" value="Genomic_DNA"/>
</dbReference>
<keyword evidence="1" id="KW-0472">Membrane</keyword>
<comment type="caution">
    <text evidence="2">The sequence shown here is derived from an EMBL/GenBank/DDBJ whole genome shotgun (WGS) entry which is preliminary data.</text>
</comment>